<protein>
    <submittedName>
        <fullName evidence="1">Cryptochrome/photolyase family protein</fullName>
    </submittedName>
</protein>
<dbReference type="Gene3D" id="3.40.50.620">
    <property type="entry name" value="HUPs"/>
    <property type="match status" value="1"/>
</dbReference>
<dbReference type="Gene3D" id="1.10.10.1710">
    <property type="entry name" value="Deoxyribodipyrimidine photolyase-related"/>
    <property type="match status" value="1"/>
</dbReference>
<evidence type="ECO:0000313" key="2">
    <source>
        <dbReference type="Proteomes" id="UP000243002"/>
    </source>
</evidence>
<dbReference type="SUPFAM" id="SSF48173">
    <property type="entry name" value="Cryptochrome/photolyase FAD-binding domain"/>
    <property type="match status" value="1"/>
</dbReference>
<evidence type="ECO:0000313" key="1">
    <source>
        <dbReference type="EMBL" id="PSJ06803.1"/>
    </source>
</evidence>
<dbReference type="Gene3D" id="1.10.579.10">
    <property type="entry name" value="DNA Cyclobutane Dipyrimidine Photolyase, subunit A, domain 3"/>
    <property type="match status" value="1"/>
</dbReference>
<proteinExistence type="predicted"/>
<dbReference type="OrthoDB" id="5288100at2"/>
<keyword evidence="1" id="KW-0456">Lyase</keyword>
<dbReference type="InterPro" id="IPR007357">
    <property type="entry name" value="PhrB-like"/>
</dbReference>
<sequence>MIGIWVLGDQLDPLQAALAAHTPATARVLLIESSSVLQQRRYHRQKLVLVWSAMRHFAAELRQLGWTVDLLEAPTFAEALKDWLAEHEISELHLMEPAERPFREAIERLPLPTPLVWHLSNAFLWSRDDFGAWAAPYKQLRMELFYREGRKRFGVLMGDDGQPLGGQWNYDQENRKAPPKGLVGPEPLVFASDAITRAVIAKVDQLAQELEAASEPGLPGISAPFGWAVTRSQALAVLEHFIDTRLDGFGPFQDAMVSGQPTLWHALLSPCLNIGLLQPLEVIRRLEQAGLERGTPLACLEGVIRQILGWREYTHGLYWWFGADYPARNHFGANRPLPGWLEQLGGSGMACMDTVLAELELNGYAHHIQRLMVLANYGLIAGLDPQAFTAWFHRMFVDGYDWVMQTNVLGMGLFADGGMLASKPYAASGNYINRMSSYCKGCRYNPKQRTGADACPFNALYWDFLARNQEGLRRNHRMGLVMKQLEKIPADELAAIRATASAH</sequence>
<dbReference type="InterPro" id="IPR014729">
    <property type="entry name" value="Rossmann-like_a/b/a_fold"/>
</dbReference>
<keyword evidence="2" id="KW-1185">Reference proteome</keyword>
<dbReference type="EMBL" id="PXXO01000002">
    <property type="protein sequence ID" value="PSJ06803.1"/>
    <property type="molecule type" value="Genomic_DNA"/>
</dbReference>
<organism evidence="1 2">
    <name type="scientific">Cyanobium usitatum str. Tous</name>
    <dbReference type="NCBI Taxonomy" id="2116684"/>
    <lineage>
        <taxon>Bacteria</taxon>
        <taxon>Bacillati</taxon>
        <taxon>Cyanobacteriota</taxon>
        <taxon>Cyanophyceae</taxon>
        <taxon>Synechococcales</taxon>
        <taxon>Prochlorococcaceae</taxon>
        <taxon>Cyanobium</taxon>
    </lineage>
</organism>
<name>A0A2P7N024_9CYAN</name>
<reference evidence="1 2" key="1">
    <citation type="journal article" date="2018" name="Environ. Microbiol.">
        <title>Ecological and genomic features of two widespread freshwater picocyanobacteria.</title>
        <authorList>
            <person name="Cabello-Yeves P.J."/>
            <person name="Picazo A."/>
            <person name="Camacho A."/>
            <person name="Callieri C."/>
            <person name="Rosselli R."/>
            <person name="Roda-Garcia J.J."/>
            <person name="Coutinho F.H."/>
            <person name="Rodriguez-Valera F."/>
        </authorList>
    </citation>
    <scope>NUCLEOTIDE SEQUENCE [LARGE SCALE GENOMIC DNA]</scope>
    <source>
        <strain evidence="1 2">Tous</strain>
    </source>
</reference>
<dbReference type="InterPro" id="IPR036134">
    <property type="entry name" value="Crypto/Photolyase_FAD-like_sf"/>
</dbReference>
<gene>
    <name evidence="1" type="ORF">C7K55_02095</name>
</gene>
<dbReference type="InterPro" id="IPR052551">
    <property type="entry name" value="UV-DNA_repair_photolyase"/>
</dbReference>
<comment type="caution">
    <text evidence="1">The sequence shown here is derived from an EMBL/GenBank/DDBJ whole genome shotgun (WGS) entry which is preliminary data.</text>
</comment>
<dbReference type="RefSeq" id="WP_106501773.1">
    <property type="nucleotide sequence ID" value="NZ_PXXO01000002.1"/>
</dbReference>
<dbReference type="Pfam" id="PF04244">
    <property type="entry name" value="DPRP"/>
    <property type="match status" value="1"/>
</dbReference>
<dbReference type="GO" id="GO:0016829">
    <property type="term" value="F:lyase activity"/>
    <property type="evidence" value="ECO:0007669"/>
    <property type="project" value="UniProtKB-KW"/>
</dbReference>
<dbReference type="Proteomes" id="UP000243002">
    <property type="component" value="Unassembled WGS sequence"/>
</dbReference>
<dbReference type="PANTHER" id="PTHR38657:SF1">
    <property type="entry name" value="SLR1343 PROTEIN"/>
    <property type="match status" value="1"/>
</dbReference>
<accession>A0A2P7N024</accession>
<dbReference type="Gene3D" id="1.25.40.80">
    <property type="match status" value="1"/>
</dbReference>
<dbReference type="PANTHER" id="PTHR38657">
    <property type="entry name" value="SLR1343 PROTEIN"/>
    <property type="match status" value="1"/>
</dbReference>
<dbReference type="AlphaFoldDB" id="A0A2P7N024"/>